<comment type="similarity">
    <text evidence="5">In the N-terminal section; belongs to the glycosyltransferase 51 family.</text>
</comment>
<keyword evidence="9" id="KW-0997">Cell inner membrane</keyword>
<evidence type="ECO:0000313" key="32">
    <source>
        <dbReference type="EMBL" id="GAC20639.1"/>
    </source>
</evidence>
<comment type="similarity">
    <text evidence="4">In the C-terminal section; belongs to the transpeptidase family.</text>
</comment>
<evidence type="ECO:0000256" key="12">
    <source>
        <dbReference type="ARBA" id="ARBA00022676"/>
    </source>
</evidence>
<evidence type="ECO:0000256" key="19">
    <source>
        <dbReference type="ARBA" id="ARBA00022989"/>
    </source>
</evidence>
<evidence type="ECO:0000256" key="15">
    <source>
        <dbReference type="ARBA" id="ARBA00022801"/>
    </source>
</evidence>
<feature type="domain" description="Penicillin-binding protein OB-like" evidence="31">
    <location>
        <begin position="317"/>
        <end position="438"/>
    </location>
</feature>
<evidence type="ECO:0000259" key="29">
    <source>
        <dbReference type="Pfam" id="PF00905"/>
    </source>
</evidence>
<evidence type="ECO:0000256" key="26">
    <source>
        <dbReference type="ARBA" id="ARBA00049902"/>
    </source>
</evidence>
<dbReference type="GO" id="GO:0071555">
    <property type="term" value="P:cell wall organization"/>
    <property type="evidence" value="ECO:0007669"/>
    <property type="project" value="UniProtKB-KW"/>
</dbReference>
<dbReference type="EMBL" id="BAEO01000055">
    <property type="protein sequence ID" value="GAC20639.1"/>
    <property type="molecule type" value="Genomic_DNA"/>
</dbReference>
<dbReference type="GO" id="GO:0005886">
    <property type="term" value="C:plasma membrane"/>
    <property type="evidence" value="ECO:0007669"/>
    <property type="project" value="UniProtKB-SubCell"/>
</dbReference>
<evidence type="ECO:0000256" key="27">
    <source>
        <dbReference type="ARBA" id="ARBA00060592"/>
    </source>
</evidence>
<keyword evidence="23" id="KW-0961">Cell wall biogenesis/degradation</keyword>
<dbReference type="AlphaFoldDB" id="K6XIZ2"/>
<comment type="caution">
    <text evidence="32">The sequence shown here is derived from an EMBL/GenBank/DDBJ whole genome shotgun (WGS) entry which is preliminary data.</text>
</comment>
<evidence type="ECO:0000256" key="2">
    <source>
        <dbReference type="ARBA" id="ARBA00004249"/>
    </source>
</evidence>
<dbReference type="EC" id="3.4.16.4" evidence="6"/>
<evidence type="ECO:0000256" key="11">
    <source>
        <dbReference type="ARBA" id="ARBA00022670"/>
    </source>
</evidence>
<organism evidence="32 33">
    <name type="scientific">Paraglaciecola arctica BSs20135</name>
    <dbReference type="NCBI Taxonomy" id="493475"/>
    <lineage>
        <taxon>Bacteria</taxon>
        <taxon>Pseudomonadati</taxon>
        <taxon>Pseudomonadota</taxon>
        <taxon>Gammaproteobacteria</taxon>
        <taxon>Alteromonadales</taxon>
        <taxon>Alteromonadaceae</taxon>
        <taxon>Paraglaciecola</taxon>
    </lineage>
</organism>
<dbReference type="InterPro" id="IPR001460">
    <property type="entry name" value="PCN-bd_Tpept"/>
</dbReference>
<dbReference type="Gene3D" id="3.40.710.10">
    <property type="entry name" value="DD-peptidase/beta-lactamase superfamily"/>
    <property type="match status" value="2"/>
</dbReference>
<dbReference type="Pfam" id="PF00912">
    <property type="entry name" value="Transgly"/>
    <property type="match status" value="1"/>
</dbReference>
<feature type="domain" description="Penicillin-binding protein transpeptidase" evidence="29">
    <location>
        <begin position="440"/>
        <end position="734"/>
    </location>
</feature>
<dbReference type="GO" id="GO:0030288">
    <property type="term" value="C:outer membrane-bounded periplasmic space"/>
    <property type="evidence" value="ECO:0007669"/>
    <property type="project" value="TreeGrafter"/>
</dbReference>
<dbReference type="EC" id="2.4.99.28" evidence="25"/>
<evidence type="ECO:0000256" key="17">
    <source>
        <dbReference type="ARBA" id="ARBA00022968"/>
    </source>
</evidence>
<dbReference type="UniPathway" id="UPA00219"/>
<evidence type="ECO:0000256" key="1">
    <source>
        <dbReference type="ARBA" id="ARBA00002624"/>
    </source>
</evidence>
<evidence type="ECO:0000256" key="28">
    <source>
        <dbReference type="SAM" id="Phobius"/>
    </source>
</evidence>
<dbReference type="InterPro" id="IPR036950">
    <property type="entry name" value="PBP_transglycosylase"/>
</dbReference>
<dbReference type="FunFam" id="1.10.3810.10:FF:000003">
    <property type="entry name" value="Penicillin-binding protein 1a"/>
    <property type="match status" value="1"/>
</dbReference>
<dbReference type="GO" id="GO:0008955">
    <property type="term" value="F:peptidoglycan glycosyltransferase activity"/>
    <property type="evidence" value="ECO:0007669"/>
    <property type="project" value="UniProtKB-EC"/>
</dbReference>
<comment type="subcellular location">
    <subcellularLocation>
        <location evidence="2">Cell inner membrane</location>
        <topology evidence="2">Single-pass type II membrane protein</topology>
    </subcellularLocation>
</comment>
<evidence type="ECO:0000256" key="5">
    <source>
        <dbReference type="ARBA" id="ARBA00007739"/>
    </source>
</evidence>
<dbReference type="Proteomes" id="UP000006327">
    <property type="component" value="Unassembled WGS sequence"/>
</dbReference>
<dbReference type="GO" id="GO:0009002">
    <property type="term" value="F:serine-type D-Ala-D-Ala carboxypeptidase activity"/>
    <property type="evidence" value="ECO:0007669"/>
    <property type="project" value="UniProtKB-EC"/>
</dbReference>
<evidence type="ECO:0000256" key="14">
    <source>
        <dbReference type="ARBA" id="ARBA00022692"/>
    </source>
</evidence>
<comment type="catalytic activity">
    <reaction evidence="26">
        <text>[GlcNAc-(1-&gt;4)-Mur2Ac(oyl-L-Ala-gamma-D-Glu-L-Lys-D-Ala-D-Ala)](n)-di-trans,octa-cis-undecaprenyl diphosphate + beta-D-GlcNAc-(1-&gt;4)-Mur2Ac(oyl-L-Ala-gamma-D-Glu-L-Lys-D-Ala-D-Ala)-di-trans,octa-cis-undecaprenyl diphosphate = [GlcNAc-(1-&gt;4)-Mur2Ac(oyl-L-Ala-gamma-D-Glu-L-Lys-D-Ala-D-Ala)](n+1)-di-trans,octa-cis-undecaprenyl diphosphate + di-trans,octa-cis-undecaprenyl diphosphate + H(+)</text>
        <dbReference type="Rhea" id="RHEA:23708"/>
        <dbReference type="Rhea" id="RHEA-COMP:9602"/>
        <dbReference type="Rhea" id="RHEA-COMP:9603"/>
        <dbReference type="ChEBI" id="CHEBI:15378"/>
        <dbReference type="ChEBI" id="CHEBI:58405"/>
        <dbReference type="ChEBI" id="CHEBI:60033"/>
        <dbReference type="ChEBI" id="CHEBI:78435"/>
        <dbReference type="EC" id="2.4.99.28"/>
    </reaction>
</comment>
<keyword evidence="18" id="KW-0573">Peptidoglycan synthesis</keyword>
<evidence type="ECO:0000256" key="10">
    <source>
        <dbReference type="ARBA" id="ARBA00022645"/>
    </source>
</evidence>
<name>K6XIZ2_9ALTE</name>
<evidence type="ECO:0000256" key="4">
    <source>
        <dbReference type="ARBA" id="ARBA00007090"/>
    </source>
</evidence>
<evidence type="ECO:0000256" key="21">
    <source>
        <dbReference type="ARBA" id="ARBA00023251"/>
    </source>
</evidence>
<evidence type="ECO:0000256" key="20">
    <source>
        <dbReference type="ARBA" id="ARBA00023136"/>
    </source>
</evidence>
<evidence type="ECO:0000256" key="23">
    <source>
        <dbReference type="ARBA" id="ARBA00023316"/>
    </source>
</evidence>
<evidence type="ECO:0000256" key="9">
    <source>
        <dbReference type="ARBA" id="ARBA00022519"/>
    </source>
</evidence>
<keyword evidence="10" id="KW-0121">Carboxypeptidase</keyword>
<gene>
    <name evidence="32" type="primary">mrcA</name>
    <name evidence="32" type="ORF">GARC_3685</name>
</gene>
<evidence type="ECO:0000256" key="22">
    <source>
        <dbReference type="ARBA" id="ARBA00023268"/>
    </source>
</evidence>
<dbReference type="SUPFAM" id="SSF53955">
    <property type="entry name" value="Lysozyme-like"/>
    <property type="match status" value="1"/>
</dbReference>
<comment type="pathway">
    <text evidence="27">Glycan biosynthesis.</text>
</comment>
<evidence type="ECO:0000313" key="33">
    <source>
        <dbReference type="Proteomes" id="UP000006327"/>
    </source>
</evidence>
<keyword evidence="33" id="KW-1185">Reference proteome</keyword>
<dbReference type="GO" id="GO:0009252">
    <property type="term" value="P:peptidoglycan biosynthetic process"/>
    <property type="evidence" value="ECO:0007669"/>
    <property type="project" value="UniProtKB-UniPathway"/>
</dbReference>
<accession>K6XIZ2</accession>
<keyword evidence="12" id="KW-0328">Glycosyltransferase</keyword>
<dbReference type="SUPFAM" id="SSF56601">
    <property type="entry name" value="beta-lactamase/transpeptidase-like"/>
    <property type="match status" value="1"/>
</dbReference>
<protein>
    <recommendedName>
        <fullName evidence="7">Penicillin-binding protein 1A</fullName>
        <ecNumber evidence="25">2.4.99.28</ecNumber>
        <ecNumber evidence="6">3.4.16.4</ecNumber>
    </recommendedName>
</protein>
<comment type="catalytic activity">
    <reaction evidence="24">
        <text>Preferential cleavage: (Ac)2-L-Lys-D-Ala-|-D-Ala. Also transpeptidation of peptidyl-alanyl moieties that are N-acyl substituents of D-alanine.</text>
        <dbReference type="EC" id="3.4.16.4"/>
    </reaction>
</comment>
<evidence type="ECO:0000256" key="8">
    <source>
        <dbReference type="ARBA" id="ARBA00022475"/>
    </source>
</evidence>
<dbReference type="GO" id="GO:0006508">
    <property type="term" value="P:proteolysis"/>
    <property type="evidence" value="ECO:0007669"/>
    <property type="project" value="UniProtKB-KW"/>
</dbReference>
<dbReference type="OrthoDB" id="9766909at2"/>
<evidence type="ECO:0000256" key="18">
    <source>
        <dbReference type="ARBA" id="ARBA00022984"/>
    </source>
</evidence>
<evidence type="ECO:0000256" key="24">
    <source>
        <dbReference type="ARBA" id="ARBA00034000"/>
    </source>
</evidence>
<dbReference type="Pfam" id="PF00905">
    <property type="entry name" value="Transpeptidase"/>
    <property type="match status" value="1"/>
</dbReference>
<dbReference type="eggNOG" id="COG5009">
    <property type="taxonomic scope" value="Bacteria"/>
</dbReference>
<comment type="pathway">
    <text evidence="3">Cell wall biogenesis; peptidoglycan biosynthesis.</text>
</comment>
<dbReference type="InterPro" id="IPR023346">
    <property type="entry name" value="Lysozyme-like_dom_sf"/>
</dbReference>
<evidence type="ECO:0000256" key="25">
    <source>
        <dbReference type="ARBA" id="ARBA00044770"/>
    </source>
</evidence>
<evidence type="ECO:0000256" key="6">
    <source>
        <dbReference type="ARBA" id="ARBA00012448"/>
    </source>
</evidence>
<keyword evidence="11" id="KW-0645">Protease</keyword>
<keyword evidence="21" id="KW-0046">Antibiotic resistance</keyword>
<dbReference type="Gene3D" id="1.10.3810.10">
    <property type="entry name" value="Biosynthetic peptidoglycan transglycosylase-like"/>
    <property type="match status" value="1"/>
</dbReference>
<keyword evidence="14 28" id="KW-0812">Transmembrane</keyword>
<evidence type="ECO:0000256" key="3">
    <source>
        <dbReference type="ARBA" id="ARBA00004752"/>
    </source>
</evidence>
<evidence type="ECO:0000256" key="13">
    <source>
        <dbReference type="ARBA" id="ARBA00022679"/>
    </source>
</evidence>
<sequence length="868" mass="96914">MKLFKPAFIVLSVTFVIGITILLGTYFYIKSDLPSVDVLKDVRLQTPMRIFTQDGKLISQYGVKRRIPLTLDQIPEQLKQAVIATEDSRFYDHPGIDPIGMMRALVNLVVTGEKGQGGSTLTMQMARDFFLTREKKYIRKIREIILAWHMEQLLSKQEILELYLNKVELGHRAFGFGAAAQVYYGKSLNELTLAQIATIAGLPQAPSALNPISSPARSLARRRIVLLRMLDEEYIDQKQFEEAVNAPVTAKKYGAEINLDAPYLADIIYSEMIELYGKDEAETGGYQIYSTASSDLQAAAQLAVRRNLHDYDERHGYHGPVKQLWSSELTDEKNQLADPAPWSEEQMLTYLQEVQTFESMQPAIVVKVNDKDIIIFNQQGKYNIIDWDGLDWARPFINDAKQGPEPETASDILQEGALILIRQREYDLHWQLAQYPQASGAFVALDPKNGAVQAVVGGYSFYQSQFNRATQAKRQVGSNIKPFIYSAALENGYTLASVINDAPITQWQAGSGNAWRPENSPPEYDGPIRMRVALTKSKNVVSVRLLRAVGLENVAEHLTRFGFNKDDIPLDETLSLGSGSHTPLEVATAMSVIANGGFLIQPHFIERIENEMGEILWQANPKNACDPCIAETKSNSNIDDPDDIEALLAAEFGVAHQDDEPVKNILSAPRVISAENAFLVAEMMRSAVQINGTWDNRGTGWRAAVLMNRRSDIAGKTGTTNDVRDTWFSGFTPDLVATAWVGFDDNNRRLGRTTRNQNLVNKNPQKYNYIGNALVGGESGSHAAQPAWIRFMQHALAGKPEHLLPMPTNLLTVRIDKGTGKLTNRTDNTSMFEYFTQGTEPQNFVVDAEIIESADQGDQSKKQIEDIF</sequence>
<dbReference type="InterPro" id="IPR012338">
    <property type="entry name" value="Beta-lactam/transpept-like"/>
</dbReference>
<dbReference type="InterPro" id="IPR031376">
    <property type="entry name" value="PCB_OB"/>
</dbReference>
<comment type="function">
    <text evidence="1">Cell wall formation. Synthesis of cross-linked peptidoglycan from the lipid intermediates. The enzyme has a penicillin-insensitive transglycosylase N-terminal domain (formation of linear glycan strands) and a penicillin-sensitive transpeptidase C-terminal domain (cross-linking of the peptide subunits).</text>
</comment>
<keyword evidence="22" id="KW-0511">Multifunctional enzyme</keyword>
<keyword evidence="15" id="KW-0378">Hydrolase</keyword>
<feature type="transmembrane region" description="Helical" evidence="28">
    <location>
        <begin position="7"/>
        <end position="29"/>
    </location>
</feature>
<dbReference type="InterPro" id="IPR001264">
    <property type="entry name" value="Glyco_trans_51"/>
</dbReference>
<keyword evidence="17" id="KW-0735">Signal-anchor</keyword>
<keyword evidence="16" id="KW-0133">Cell shape</keyword>
<dbReference type="RefSeq" id="WP_007622743.1">
    <property type="nucleotide sequence ID" value="NZ_BAEO01000055.1"/>
</dbReference>
<dbReference type="PANTHER" id="PTHR32282:SF27">
    <property type="entry name" value="PENICILLIN-BINDING PROTEIN 1A"/>
    <property type="match status" value="1"/>
</dbReference>
<keyword evidence="19 28" id="KW-1133">Transmembrane helix</keyword>
<evidence type="ECO:0000256" key="16">
    <source>
        <dbReference type="ARBA" id="ARBA00022960"/>
    </source>
</evidence>
<keyword evidence="13" id="KW-0808">Transferase</keyword>
<dbReference type="InterPro" id="IPR050396">
    <property type="entry name" value="Glycosyltr_51/Transpeptidase"/>
</dbReference>
<feature type="domain" description="Glycosyl transferase family 51" evidence="30">
    <location>
        <begin position="55"/>
        <end position="229"/>
    </location>
</feature>
<evidence type="ECO:0000259" key="31">
    <source>
        <dbReference type="Pfam" id="PF17092"/>
    </source>
</evidence>
<dbReference type="GO" id="GO:0008360">
    <property type="term" value="P:regulation of cell shape"/>
    <property type="evidence" value="ECO:0007669"/>
    <property type="project" value="UniProtKB-KW"/>
</dbReference>
<dbReference type="PANTHER" id="PTHR32282">
    <property type="entry name" value="BINDING PROTEIN TRANSPEPTIDASE, PUTATIVE-RELATED"/>
    <property type="match status" value="1"/>
</dbReference>
<evidence type="ECO:0000259" key="30">
    <source>
        <dbReference type="Pfam" id="PF00912"/>
    </source>
</evidence>
<dbReference type="NCBIfam" id="TIGR02074">
    <property type="entry name" value="PBP_1a_fam"/>
    <property type="match status" value="1"/>
</dbReference>
<dbReference type="Pfam" id="PF17092">
    <property type="entry name" value="PCB_OB"/>
    <property type="match status" value="1"/>
</dbReference>
<dbReference type="GO" id="GO:0046677">
    <property type="term" value="P:response to antibiotic"/>
    <property type="evidence" value="ECO:0007669"/>
    <property type="project" value="UniProtKB-KW"/>
</dbReference>
<evidence type="ECO:0000256" key="7">
    <source>
        <dbReference type="ARBA" id="ARBA00018638"/>
    </source>
</evidence>
<dbReference type="STRING" id="493475.GARC_3685"/>
<proteinExistence type="inferred from homology"/>
<dbReference type="GO" id="GO:0008658">
    <property type="term" value="F:penicillin binding"/>
    <property type="evidence" value="ECO:0007669"/>
    <property type="project" value="InterPro"/>
</dbReference>
<keyword evidence="20 28" id="KW-0472">Membrane</keyword>
<keyword evidence="8" id="KW-1003">Cell membrane</keyword>
<reference evidence="32 33" key="1">
    <citation type="journal article" date="2017" name="Antonie Van Leeuwenhoek">
        <title>Rhizobium rhizosphaerae sp. nov., a novel species isolated from rice rhizosphere.</title>
        <authorList>
            <person name="Zhao J.J."/>
            <person name="Zhang J."/>
            <person name="Zhang R.J."/>
            <person name="Zhang C.W."/>
            <person name="Yin H.Q."/>
            <person name="Zhang X.X."/>
        </authorList>
    </citation>
    <scope>NUCLEOTIDE SEQUENCE [LARGE SCALE GENOMIC DNA]</scope>
    <source>
        <strain evidence="32 33">BSs20135</strain>
    </source>
</reference>